<evidence type="ECO:0000256" key="4">
    <source>
        <dbReference type="ARBA" id="ARBA00023186"/>
    </source>
</evidence>
<evidence type="ECO:0000313" key="8">
    <source>
        <dbReference type="EMBL" id="MCO4292742.1"/>
    </source>
</evidence>
<comment type="function">
    <text evidence="5">An accessory protein needed during the final step in the assembly of 30S ribosomal subunit, possibly for assembly of the head region. Essential for efficient processing of 16S rRNA. May be needed both before and after RbfA during the maturation of 16S rRNA. It has affinity for free ribosomal 30S subunits but not for 70S ribosomes.</text>
</comment>
<dbReference type="GO" id="GO:0005737">
    <property type="term" value="C:cytoplasm"/>
    <property type="evidence" value="ECO:0007669"/>
    <property type="project" value="UniProtKB-SubCell"/>
</dbReference>
<keyword evidence="1 5" id="KW-0963">Cytoplasm</keyword>
<comment type="subunit">
    <text evidence="5">Binds ribosomal protein uS19.</text>
</comment>
<evidence type="ECO:0000313" key="9">
    <source>
        <dbReference type="Proteomes" id="UP001155182"/>
    </source>
</evidence>
<evidence type="ECO:0000256" key="5">
    <source>
        <dbReference type="HAMAP-Rule" id="MF_00014"/>
    </source>
</evidence>
<dbReference type="Pfam" id="PF24986">
    <property type="entry name" value="PRC_RimM"/>
    <property type="match status" value="1"/>
</dbReference>
<dbReference type="AlphaFoldDB" id="A0A9X2F132"/>
<evidence type="ECO:0000256" key="3">
    <source>
        <dbReference type="ARBA" id="ARBA00022552"/>
    </source>
</evidence>
<dbReference type="PANTHER" id="PTHR33692:SF1">
    <property type="entry name" value="RIBOSOME MATURATION FACTOR RIMM"/>
    <property type="match status" value="1"/>
</dbReference>
<dbReference type="InterPro" id="IPR036976">
    <property type="entry name" value="RimM_N_sf"/>
</dbReference>
<proteinExistence type="inferred from homology"/>
<dbReference type="InterPro" id="IPR011961">
    <property type="entry name" value="RimM"/>
</dbReference>
<accession>A0A9X2F132</accession>
<dbReference type="HAMAP" id="MF_00014">
    <property type="entry name" value="Ribosome_mat_RimM"/>
    <property type="match status" value="1"/>
</dbReference>
<evidence type="ECO:0000256" key="2">
    <source>
        <dbReference type="ARBA" id="ARBA00022517"/>
    </source>
</evidence>
<dbReference type="InterPro" id="IPR056792">
    <property type="entry name" value="PRC_RimM"/>
</dbReference>
<feature type="domain" description="RimM N-terminal" evidence="6">
    <location>
        <begin position="9"/>
        <end position="89"/>
    </location>
</feature>
<comment type="domain">
    <text evidence="5">The PRC barrel domain binds ribosomal protein uS19.</text>
</comment>
<dbReference type="InterPro" id="IPR011033">
    <property type="entry name" value="PRC_barrel-like_sf"/>
</dbReference>
<dbReference type="GO" id="GO:0043022">
    <property type="term" value="F:ribosome binding"/>
    <property type="evidence" value="ECO:0007669"/>
    <property type="project" value="InterPro"/>
</dbReference>
<comment type="caution">
    <text evidence="8">The sequence shown here is derived from an EMBL/GenBank/DDBJ whole genome shotgun (WGS) entry which is preliminary data.</text>
</comment>
<dbReference type="Proteomes" id="UP001155182">
    <property type="component" value="Unassembled WGS sequence"/>
</dbReference>
<dbReference type="SUPFAM" id="SSF50346">
    <property type="entry name" value="PRC-barrel domain"/>
    <property type="match status" value="1"/>
</dbReference>
<dbReference type="SUPFAM" id="SSF50447">
    <property type="entry name" value="Translation proteins"/>
    <property type="match status" value="1"/>
</dbReference>
<dbReference type="Gene3D" id="2.40.30.60">
    <property type="entry name" value="RimM"/>
    <property type="match status" value="1"/>
</dbReference>
<dbReference type="GO" id="GO:0005840">
    <property type="term" value="C:ribosome"/>
    <property type="evidence" value="ECO:0007669"/>
    <property type="project" value="InterPro"/>
</dbReference>
<feature type="domain" description="Ribosome maturation factor RimM PRC barrel" evidence="7">
    <location>
        <begin position="102"/>
        <end position="168"/>
    </location>
</feature>
<sequence>MKIDELFSIGYISKTQGLKGEVQVYLEEDILESYFSNGMLFLEINGKAVPFFIETMRFQKSVAYFGFEDVSTIEEAAKLVGKKVLVPKKLRPKRKTGELTYKDLKGFFVTDEKEGDLGEISEVFEYPKQFVASILVNDTEVLLPLNEDIITGIDINNKKILVTMPDGLLDIYLGN</sequence>
<dbReference type="EMBL" id="JAMWYS010000028">
    <property type="protein sequence ID" value="MCO4292742.1"/>
    <property type="molecule type" value="Genomic_DNA"/>
</dbReference>
<dbReference type="InterPro" id="IPR002676">
    <property type="entry name" value="RimM_N"/>
</dbReference>
<dbReference type="GO" id="GO:0006364">
    <property type="term" value="P:rRNA processing"/>
    <property type="evidence" value="ECO:0007669"/>
    <property type="project" value="UniProtKB-UniRule"/>
</dbReference>
<keyword evidence="9" id="KW-1185">Reference proteome</keyword>
<comment type="similarity">
    <text evidence="5">Belongs to the RimM family.</text>
</comment>
<dbReference type="GO" id="GO:0042274">
    <property type="term" value="P:ribosomal small subunit biogenesis"/>
    <property type="evidence" value="ECO:0007669"/>
    <property type="project" value="UniProtKB-UniRule"/>
</dbReference>
<dbReference type="Pfam" id="PF01782">
    <property type="entry name" value="RimM"/>
    <property type="match status" value="1"/>
</dbReference>
<evidence type="ECO:0000256" key="1">
    <source>
        <dbReference type="ARBA" id="ARBA00022490"/>
    </source>
</evidence>
<name>A0A9X2F132_9SPHI</name>
<keyword evidence="3 5" id="KW-0698">rRNA processing</keyword>
<gene>
    <name evidence="5 8" type="primary">rimM</name>
    <name evidence="8" type="ORF">NF867_07700</name>
</gene>
<dbReference type="RefSeq" id="WP_252587235.1">
    <property type="nucleotide sequence ID" value="NZ_JAMWYS010000028.1"/>
</dbReference>
<dbReference type="NCBIfam" id="TIGR02273">
    <property type="entry name" value="16S_RimM"/>
    <property type="match status" value="1"/>
</dbReference>
<dbReference type="PANTHER" id="PTHR33692">
    <property type="entry name" value="RIBOSOME MATURATION FACTOR RIMM"/>
    <property type="match status" value="1"/>
</dbReference>
<organism evidence="8 9">
    <name type="scientific">Solitalea agri</name>
    <dbReference type="NCBI Taxonomy" id="2953739"/>
    <lineage>
        <taxon>Bacteria</taxon>
        <taxon>Pseudomonadati</taxon>
        <taxon>Bacteroidota</taxon>
        <taxon>Sphingobacteriia</taxon>
        <taxon>Sphingobacteriales</taxon>
        <taxon>Sphingobacteriaceae</taxon>
        <taxon>Solitalea</taxon>
    </lineage>
</organism>
<dbReference type="InterPro" id="IPR009000">
    <property type="entry name" value="Transl_B-barrel_sf"/>
</dbReference>
<evidence type="ECO:0000259" key="7">
    <source>
        <dbReference type="Pfam" id="PF24986"/>
    </source>
</evidence>
<evidence type="ECO:0000259" key="6">
    <source>
        <dbReference type="Pfam" id="PF01782"/>
    </source>
</evidence>
<keyword evidence="2 5" id="KW-0690">Ribosome biogenesis</keyword>
<protein>
    <recommendedName>
        <fullName evidence="5">Ribosome maturation factor RimM</fullName>
    </recommendedName>
</protein>
<comment type="subcellular location">
    <subcellularLocation>
        <location evidence="5">Cytoplasm</location>
    </subcellularLocation>
</comment>
<keyword evidence="4 5" id="KW-0143">Chaperone</keyword>
<reference evidence="8" key="1">
    <citation type="submission" date="2022-06" db="EMBL/GenBank/DDBJ databases">
        <title>Solitalea sp. MAHUQ-68 isolated from rhizospheric soil.</title>
        <authorList>
            <person name="Huq M.A."/>
        </authorList>
    </citation>
    <scope>NUCLEOTIDE SEQUENCE</scope>
    <source>
        <strain evidence="8">MAHUQ-68</strain>
    </source>
</reference>
<dbReference type="Gene3D" id="2.30.30.240">
    <property type="entry name" value="PRC-barrel domain"/>
    <property type="match status" value="1"/>
</dbReference>